<keyword evidence="3" id="KW-0378">Hydrolase</keyword>
<dbReference type="Pfam" id="PF09447">
    <property type="entry name" value="Cnl2_NKP2"/>
    <property type="match status" value="1"/>
</dbReference>
<evidence type="ECO:0000313" key="4">
    <source>
        <dbReference type="Proteomes" id="UP000249619"/>
    </source>
</evidence>
<gene>
    <name evidence="3" type="ORF">DDE83_004920</name>
</gene>
<dbReference type="GO" id="GO:0016787">
    <property type="term" value="F:hydrolase activity"/>
    <property type="evidence" value="ECO:0007669"/>
    <property type="project" value="UniProtKB-KW"/>
</dbReference>
<dbReference type="Gene3D" id="3.20.20.80">
    <property type="entry name" value="Glycosidases"/>
    <property type="match status" value="1"/>
</dbReference>
<feature type="coiled-coil region" evidence="1">
    <location>
        <begin position="64"/>
        <end position="91"/>
    </location>
</feature>
<feature type="region of interest" description="Disordered" evidence="2">
    <location>
        <begin position="639"/>
        <end position="667"/>
    </location>
</feature>
<organism evidence="3 4">
    <name type="scientific">Stemphylium lycopersici</name>
    <name type="common">Tomato gray leaf spot disease fungus</name>
    <name type="synonym">Thyrospora lycopersici</name>
    <dbReference type="NCBI Taxonomy" id="183478"/>
    <lineage>
        <taxon>Eukaryota</taxon>
        <taxon>Fungi</taxon>
        <taxon>Dikarya</taxon>
        <taxon>Ascomycota</taxon>
        <taxon>Pezizomycotina</taxon>
        <taxon>Dothideomycetes</taxon>
        <taxon>Pleosporomycetidae</taxon>
        <taxon>Pleosporales</taxon>
        <taxon>Pleosporineae</taxon>
        <taxon>Pleosporaceae</taxon>
        <taxon>Stemphylium</taxon>
    </lineage>
</organism>
<sequence length="805" mass="89450">MPSQEAKILGDFLLTPAPLRDFITLREFTDIFPRAHRANPAVQEIYRELQRLREKDIELVRQDIVDEVKRSKQLRREYAQERRQVDDATVAGLDPVALQMEEELSGQGRKKLHTLQTVHPDIDEACQSLEAQIAEIEQQNEDVLREVQDVIGALSDLRHGRFAPSNSGEDLGEEVMATLKRLEAVLSLVSWTEPVAGELRITADHHSFGGVNYPQLQFFTPKHRDNTIREIISSGARVIRLFSQLKVIIAPHDAHALRGSNGVPCDAYCKKLNGAFLDFYSLDEYRDLYKTRLEVFFKHYPSKNFSNRPWGTLSEIILGVDLQHQPFSGIFPIPAGESWLCDMATFLKFSIGLDSSDIAVISGGVSGPQKIDEFQNFPDSVFDCKAIDVIGIHGYFSKQKDATAGTPWADMFVPGNTLTSRAKGKKGKGKLLLVEEWGYVHSEEYGLFYKKEAIFDQGNALNLRGIPWLYSHLTTLTEEKSPRINPLHPTYTAWAALKNVLTHSRTTRSNFNWNPYLAPPTRIIPPSEDEKTAQHLRSMLTGESTQEWKLAPLGLSNLTAIPLNPYTPQQAERNSEGQPGKVGDRCDSKARCQPHLRCEKSVEVGGEGGKAKTCTACVARKTIQKPKGLWRRRSFVDDDYTDTDTHSRDQDGRLTQPNDPQGSCLPDSPTLIFTSSSSSPNSNSNSNPSATPPTCLPPSPALPCTQQTHCPASSYCANFTCHPCTASDACLGAVCTSNKKCKTGVCNEYGRCDYAASKKKRSFGPGGARMGKKLPSGMERGPARVRSEAMRIVIPTEGVRETGWV</sequence>
<dbReference type="OrthoDB" id="428177at2759"/>
<dbReference type="PANTHER" id="PTHR28064">
    <property type="entry name" value="INNER KINETOCHORE SUBUNIT NKP2"/>
    <property type="match status" value="1"/>
</dbReference>
<reference evidence="4" key="1">
    <citation type="submission" date="2018-05" db="EMBL/GenBank/DDBJ databases">
        <title>Draft genome sequence of Stemphylium lycopersici strain CIDEFI 213.</title>
        <authorList>
            <person name="Medina R."/>
            <person name="Franco M.E.E."/>
            <person name="Lucentini C.G."/>
            <person name="Saparrat M.C.N."/>
            <person name="Balatti P.A."/>
        </authorList>
    </citation>
    <scope>NUCLEOTIDE SEQUENCE [LARGE SCALE GENOMIC DNA]</scope>
    <source>
        <strain evidence="4">CIDEFI 213</strain>
    </source>
</reference>
<dbReference type="Proteomes" id="UP000249619">
    <property type="component" value="Unassembled WGS sequence"/>
</dbReference>
<comment type="caution">
    <text evidence="3">The sequence shown here is derived from an EMBL/GenBank/DDBJ whole genome shotgun (WGS) entry which is preliminary data.</text>
</comment>
<dbReference type="AlphaFoldDB" id="A0A364N345"/>
<dbReference type="InterPro" id="IPR017853">
    <property type="entry name" value="GH"/>
</dbReference>
<feature type="region of interest" description="Disordered" evidence="2">
    <location>
        <begin position="565"/>
        <end position="588"/>
    </location>
</feature>
<keyword evidence="1" id="KW-0175">Coiled coil</keyword>
<feature type="coiled-coil region" evidence="1">
    <location>
        <begin position="119"/>
        <end position="153"/>
    </location>
</feature>
<accession>A0A364N345</accession>
<protein>
    <submittedName>
        <fullName evidence="3">Glycoside hydrolase family 5 protein</fullName>
    </submittedName>
</protein>
<evidence type="ECO:0000313" key="3">
    <source>
        <dbReference type="EMBL" id="RAR10776.1"/>
    </source>
</evidence>
<dbReference type="InterPro" id="IPR018565">
    <property type="entry name" value="Nkp2/Cnl2"/>
</dbReference>
<evidence type="ECO:0000256" key="1">
    <source>
        <dbReference type="SAM" id="Coils"/>
    </source>
</evidence>
<dbReference type="EMBL" id="QGDH01000063">
    <property type="protein sequence ID" value="RAR10776.1"/>
    <property type="molecule type" value="Genomic_DNA"/>
</dbReference>
<evidence type="ECO:0000256" key="2">
    <source>
        <dbReference type="SAM" id="MobiDB-lite"/>
    </source>
</evidence>
<dbReference type="GO" id="GO:0031511">
    <property type="term" value="C:Mis6-Sim4 complex"/>
    <property type="evidence" value="ECO:0007669"/>
    <property type="project" value="TreeGrafter"/>
</dbReference>
<feature type="region of interest" description="Disordered" evidence="2">
    <location>
        <begin position="763"/>
        <end position="783"/>
    </location>
</feature>
<feature type="compositionally biased region" description="Low complexity" evidence="2">
    <location>
        <begin position="675"/>
        <end position="689"/>
    </location>
</feature>
<dbReference type="STRING" id="183478.A0A364N345"/>
<proteinExistence type="predicted"/>
<dbReference type="GO" id="GO:0007059">
    <property type="term" value="P:chromosome segregation"/>
    <property type="evidence" value="ECO:0007669"/>
    <property type="project" value="TreeGrafter"/>
</dbReference>
<feature type="compositionally biased region" description="Basic and acidic residues" evidence="2">
    <location>
        <begin position="643"/>
        <end position="652"/>
    </location>
</feature>
<dbReference type="SUPFAM" id="SSF51445">
    <property type="entry name" value="(Trans)glycosidases"/>
    <property type="match status" value="1"/>
</dbReference>
<dbReference type="PANTHER" id="PTHR28064:SF1">
    <property type="entry name" value="INNER KINETOCHORE SUBUNIT NKP2"/>
    <property type="match status" value="1"/>
</dbReference>
<keyword evidence="4" id="KW-1185">Reference proteome</keyword>
<name>A0A364N345_STELY</name>
<feature type="region of interest" description="Disordered" evidence="2">
    <location>
        <begin position="675"/>
        <end position="694"/>
    </location>
</feature>